<feature type="domain" description="Toprim" evidence="12">
    <location>
        <begin position="461"/>
        <end position="575"/>
    </location>
</feature>
<evidence type="ECO:0000313" key="14">
    <source>
        <dbReference type="Proteomes" id="UP000510844"/>
    </source>
</evidence>
<dbReference type="PROSITE" id="PS50880">
    <property type="entry name" value="TOPRIM"/>
    <property type="match status" value="1"/>
</dbReference>
<keyword evidence="8" id="KW-0460">Magnesium</keyword>
<keyword evidence="9" id="KW-0799">Topoisomerase</keyword>
<evidence type="ECO:0000259" key="12">
    <source>
        <dbReference type="PROSITE" id="PS50880"/>
    </source>
</evidence>
<evidence type="ECO:0000256" key="4">
    <source>
        <dbReference type="ARBA" id="ARBA00012895"/>
    </source>
</evidence>
<dbReference type="Pfam" id="PF01751">
    <property type="entry name" value="Toprim"/>
    <property type="match status" value="1"/>
</dbReference>
<dbReference type="InterPro" id="IPR001241">
    <property type="entry name" value="Topo_IIA"/>
</dbReference>
<dbReference type="InterPro" id="IPR013760">
    <property type="entry name" value="Topo_IIA-like_dom_sf"/>
</dbReference>
<evidence type="ECO:0000256" key="8">
    <source>
        <dbReference type="ARBA" id="ARBA00022842"/>
    </source>
</evidence>
<proteinExistence type="inferred from homology"/>
<dbReference type="InterPro" id="IPR018522">
    <property type="entry name" value="TopoIIA_CS"/>
</dbReference>
<dbReference type="PRINTS" id="PR01159">
    <property type="entry name" value="DNAGYRASEB"/>
</dbReference>
<dbReference type="Gene3D" id="3.40.50.670">
    <property type="match status" value="1"/>
</dbReference>
<dbReference type="InterPro" id="IPR014721">
    <property type="entry name" value="Ribsml_uS5_D2-typ_fold_subgr"/>
</dbReference>
<dbReference type="SUPFAM" id="SSF55874">
    <property type="entry name" value="ATPase domain of HSP90 chaperone/DNA topoisomerase II/histidine kinase"/>
    <property type="match status" value="1"/>
</dbReference>
<evidence type="ECO:0000256" key="1">
    <source>
        <dbReference type="ARBA" id="ARBA00000185"/>
    </source>
</evidence>
<keyword evidence="6" id="KW-0547">Nucleotide-binding</keyword>
<dbReference type="PANTHER" id="PTHR45866">
    <property type="entry name" value="DNA GYRASE/TOPOISOMERASE SUBUNIT B"/>
    <property type="match status" value="1"/>
</dbReference>
<sequence length="685" mass="74587">MTAQPETLYGADDLTHLEGLDAVRKRPGMYIGSTDSRGVGHLVNEILDNSTDEGVAGHATAVDVILHADGSVRVDDDGRGIPTDVHAKSGISGVELVLTRLHAGGKFGGSGYKTSGGLHGVGASAVNALSRRFDVTVRRGGKVHAMSFRHGVPGIFDGDGPDAPFTPGPGLQIAGAIKRGQRTGTSIRWWHDPRYFETGAALDTEAVRLKLRNTAFLVPGVAYRLRDETGEEVVEERFHFPDGLTDMVEFLAPAGDRPVSGTLLVTGEGTYRENAADANGVMQSNVQRRAEVEIAFRWGTGYDRTVECFTNTIRNAHGGTHRKGFERALARTLAEAARSTRGLLKPKEDAPTLDDVLEGMTAVVHVRIPEPQFTSQTKDELSTAGITKVLQGLVEAHLKSWLDDRRTKAEARTVLQKIVDAARVRLTQKQQKDAARRKTALEGAAMPAKLVDCRASGIDRSELFIVEGDSALGTGRLARSSEYQALLPIRGKILNVQKASLQQVLDNAECAAIVQVLGAGSGRTFDLSTLRYGRVLIMADADVDGAHIRTLLITLFARYMRPLIEAGRLYAAMPPLHKITTKGRNPQTTYTYTQAEMEATVRKLEKAGKQIVTPIPRFKGLGEMDADELWETTMNPATRAVRRITLDDVEAAERILELLMGEKVEPRRNWLIDSADRVDRDAIDA</sequence>
<dbReference type="Gene3D" id="3.30.565.10">
    <property type="entry name" value="Histidine kinase-like ATPase, C-terminal domain"/>
    <property type="match status" value="1"/>
</dbReference>
<dbReference type="GO" id="GO:0003677">
    <property type="term" value="F:DNA binding"/>
    <property type="evidence" value="ECO:0007669"/>
    <property type="project" value="UniProtKB-KW"/>
</dbReference>
<dbReference type="Gene3D" id="3.30.230.10">
    <property type="match status" value="1"/>
</dbReference>
<dbReference type="PROSITE" id="PS00177">
    <property type="entry name" value="TOPOISOMERASE_II"/>
    <property type="match status" value="1"/>
</dbReference>
<evidence type="ECO:0000313" key="13">
    <source>
        <dbReference type="EMBL" id="QLQ35015.1"/>
    </source>
</evidence>
<dbReference type="CDD" id="cd16928">
    <property type="entry name" value="HATPase_GyrB-like"/>
    <property type="match status" value="1"/>
</dbReference>
<evidence type="ECO:0000256" key="3">
    <source>
        <dbReference type="ARBA" id="ARBA00010708"/>
    </source>
</evidence>
<protein>
    <recommendedName>
        <fullName evidence="4">DNA topoisomerase (ATP-hydrolyzing)</fullName>
        <ecNumber evidence="4">5.6.2.2</ecNumber>
    </recommendedName>
</protein>
<dbReference type="Pfam" id="PF00204">
    <property type="entry name" value="DNA_gyraseB"/>
    <property type="match status" value="1"/>
</dbReference>
<dbReference type="InterPro" id="IPR006171">
    <property type="entry name" value="TOPRIM_dom"/>
</dbReference>
<comment type="catalytic activity">
    <reaction evidence="1">
        <text>ATP-dependent breakage, passage and rejoining of double-stranded DNA.</text>
        <dbReference type="EC" id="5.6.2.2"/>
    </reaction>
</comment>
<gene>
    <name evidence="13" type="ORF">H1D33_16445</name>
</gene>
<reference evidence="14" key="1">
    <citation type="submission" date="2020-07" db="EMBL/GenBank/DDBJ databases">
        <title>A new Micromonospora strain with potent antibiotic activity isolated from the microbiome of a mid-Atlantic deep-sea sponge.</title>
        <authorList>
            <person name="Back C.R."/>
            <person name="Stennett H.L."/>
            <person name="Williams S.E."/>
            <person name="Wang L."/>
            <person name="Ojeda Gomez J."/>
            <person name="Abdulle O.M."/>
            <person name="Duffy T."/>
            <person name="Hendry K.R."/>
            <person name="Powell D."/>
            <person name="Stach J.E."/>
            <person name="Essex-Lopresti A.E."/>
            <person name="Willis C.L."/>
            <person name="Curnow P."/>
            <person name="Race P.R."/>
        </authorList>
    </citation>
    <scope>NUCLEOTIDE SEQUENCE [LARGE SCALE GENOMIC DNA]</scope>
    <source>
        <strain evidence="14">28ISP2-46</strain>
    </source>
</reference>
<dbReference type="Pfam" id="PF02518">
    <property type="entry name" value="HATPase_c"/>
    <property type="match status" value="1"/>
</dbReference>
<dbReference type="AlphaFoldDB" id="A0A7L6AZT1"/>
<dbReference type="InterPro" id="IPR003594">
    <property type="entry name" value="HATPase_dom"/>
</dbReference>
<dbReference type="InterPro" id="IPR013506">
    <property type="entry name" value="Topo_IIA_bsu_dom2"/>
</dbReference>
<keyword evidence="7" id="KW-0067">ATP-binding</keyword>
<dbReference type="GO" id="GO:0034335">
    <property type="term" value="F:DNA negative supercoiling activity"/>
    <property type="evidence" value="ECO:0007669"/>
    <property type="project" value="UniProtKB-ARBA"/>
</dbReference>
<dbReference type="KEGG" id="mfeu:H1D33_16445"/>
<dbReference type="GO" id="GO:0006265">
    <property type="term" value="P:DNA topological change"/>
    <property type="evidence" value="ECO:0007669"/>
    <property type="project" value="InterPro"/>
</dbReference>
<dbReference type="CDD" id="cd00822">
    <property type="entry name" value="TopoII_Trans_DNA_gyrase"/>
    <property type="match status" value="1"/>
</dbReference>
<dbReference type="InterPro" id="IPR020568">
    <property type="entry name" value="Ribosomal_Su5_D2-typ_SF"/>
</dbReference>
<comment type="cofactor">
    <cofactor evidence="2">
        <name>Mg(2+)</name>
        <dbReference type="ChEBI" id="CHEBI:18420"/>
    </cofactor>
</comment>
<dbReference type="InterPro" id="IPR013759">
    <property type="entry name" value="Topo_IIA_B_C"/>
</dbReference>
<dbReference type="EC" id="5.6.2.2" evidence="4"/>
<dbReference type="PRINTS" id="PR00418">
    <property type="entry name" value="TPI2FAMILY"/>
</dbReference>
<dbReference type="InterPro" id="IPR000565">
    <property type="entry name" value="Topo_IIA_B"/>
</dbReference>
<dbReference type="FunFam" id="3.40.50.670:FF:000001">
    <property type="entry name" value="DNA topoisomerase 2"/>
    <property type="match status" value="1"/>
</dbReference>
<evidence type="ECO:0000256" key="10">
    <source>
        <dbReference type="ARBA" id="ARBA00023125"/>
    </source>
</evidence>
<accession>A0A7L6AZT1</accession>
<comment type="similarity">
    <text evidence="3">Belongs to the type II topoisomerase GyrB family.</text>
</comment>
<evidence type="ECO:0000256" key="2">
    <source>
        <dbReference type="ARBA" id="ARBA00001946"/>
    </source>
</evidence>
<keyword evidence="10" id="KW-0238">DNA-binding</keyword>
<dbReference type="InterPro" id="IPR002288">
    <property type="entry name" value="DNA_gyrase_B_C"/>
</dbReference>
<dbReference type="SUPFAM" id="SSF56719">
    <property type="entry name" value="Type II DNA topoisomerase"/>
    <property type="match status" value="1"/>
</dbReference>
<evidence type="ECO:0000256" key="5">
    <source>
        <dbReference type="ARBA" id="ARBA00022723"/>
    </source>
</evidence>
<dbReference type="Pfam" id="PF00986">
    <property type="entry name" value="DNA_gyraseB_C"/>
    <property type="match status" value="1"/>
</dbReference>
<organism evidence="13 14">
    <name type="scientific">Micromonospora robiginosa</name>
    <dbReference type="NCBI Taxonomy" id="2749844"/>
    <lineage>
        <taxon>Bacteria</taxon>
        <taxon>Bacillati</taxon>
        <taxon>Actinomycetota</taxon>
        <taxon>Actinomycetes</taxon>
        <taxon>Micromonosporales</taxon>
        <taxon>Micromonosporaceae</taxon>
        <taxon>Micromonospora</taxon>
    </lineage>
</organism>
<evidence type="ECO:0000256" key="6">
    <source>
        <dbReference type="ARBA" id="ARBA00022741"/>
    </source>
</evidence>
<keyword evidence="14" id="KW-1185">Reference proteome</keyword>
<dbReference type="RefSeq" id="WP_181567563.1">
    <property type="nucleotide sequence ID" value="NZ_CP059322.2"/>
</dbReference>
<dbReference type="PANTHER" id="PTHR45866:SF1">
    <property type="entry name" value="DNA GYRASE SUBUNIT B, MITOCHONDRIAL"/>
    <property type="match status" value="1"/>
</dbReference>
<keyword evidence="11 13" id="KW-0413">Isomerase</keyword>
<dbReference type="SUPFAM" id="SSF54211">
    <property type="entry name" value="Ribosomal protein S5 domain 2-like"/>
    <property type="match status" value="1"/>
</dbReference>
<evidence type="ECO:0000256" key="7">
    <source>
        <dbReference type="ARBA" id="ARBA00022840"/>
    </source>
</evidence>
<name>A0A7L6AZT1_9ACTN</name>
<evidence type="ECO:0000256" key="11">
    <source>
        <dbReference type="ARBA" id="ARBA00023235"/>
    </source>
</evidence>
<dbReference type="SMART" id="SM00433">
    <property type="entry name" value="TOP2c"/>
    <property type="match status" value="1"/>
</dbReference>
<dbReference type="Proteomes" id="UP000510844">
    <property type="component" value="Chromosome"/>
</dbReference>
<dbReference type="GO" id="GO:0005524">
    <property type="term" value="F:ATP binding"/>
    <property type="evidence" value="ECO:0007669"/>
    <property type="project" value="UniProtKB-KW"/>
</dbReference>
<keyword evidence="5" id="KW-0479">Metal-binding</keyword>
<dbReference type="GO" id="GO:0046872">
    <property type="term" value="F:metal ion binding"/>
    <property type="evidence" value="ECO:0007669"/>
    <property type="project" value="UniProtKB-KW"/>
</dbReference>
<dbReference type="SMART" id="SM00387">
    <property type="entry name" value="HATPase_c"/>
    <property type="match status" value="1"/>
</dbReference>
<dbReference type="InterPro" id="IPR036890">
    <property type="entry name" value="HATPase_C_sf"/>
</dbReference>
<reference evidence="13 14" key="2">
    <citation type="journal article" date="2021" name="Mar. Drugs">
        <title>A New Micromonospora Strain with Antibiotic Activity Isolated from the Microbiome of a Mid-Atlantic Deep-Sea Sponge.</title>
        <authorList>
            <person name="Back C.R."/>
            <person name="Stennett H.L."/>
            <person name="Williams S.E."/>
            <person name="Wang L."/>
            <person name="Ojeda Gomez J."/>
            <person name="Abdulle O.M."/>
            <person name="Duffy T."/>
            <person name="Neal C."/>
            <person name="Mantell J."/>
            <person name="Jepson M.A."/>
            <person name="Hendry K.R."/>
            <person name="Powell D."/>
            <person name="Stach J.E.M."/>
            <person name="Essex-Lopresti A.E."/>
            <person name="Willis C.L."/>
            <person name="Curnow P."/>
            <person name="Race P.R."/>
        </authorList>
    </citation>
    <scope>NUCLEOTIDE SEQUENCE [LARGE SCALE GENOMIC DNA]</scope>
    <source>
        <strain evidence="13 14">28ISP2-46</strain>
    </source>
</reference>
<evidence type="ECO:0000256" key="9">
    <source>
        <dbReference type="ARBA" id="ARBA00023029"/>
    </source>
</evidence>
<dbReference type="EMBL" id="CP059322">
    <property type="protein sequence ID" value="QLQ35015.1"/>
    <property type="molecule type" value="Genomic_DNA"/>
</dbReference>